<evidence type="ECO:0000256" key="1">
    <source>
        <dbReference type="SAM" id="SignalP"/>
    </source>
</evidence>
<evidence type="ECO:0000259" key="2">
    <source>
        <dbReference type="Pfam" id="PF07589"/>
    </source>
</evidence>
<dbReference type="InterPro" id="IPR013424">
    <property type="entry name" value="Ice-binding_C"/>
</dbReference>
<keyword evidence="1" id="KW-0732">Signal</keyword>
<feature type="signal peptide" evidence="1">
    <location>
        <begin position="1"/>
        <end position="30"/>
    </location>
</feature>
<evidence type="ECO:0000313" key="3">
    <source>
        <dbReference type="EMBL" id="QLH50737.1"/>
    </source>
</evidence>
<protein>
    <submittedName>
        <fullName evidence="3">PEP-CTERM sorting domain-containing protein</fullName>
    </submittedName>
</protein>
<feature type="domain" description="Ice-binding protein C-terminal" evidence="2">
    <location>
        <begin position="915"/>
        <end position="937"/>
    </location>
</feature>
<reference evidence="3 4" key="1">
    <citation type="journal article" date="2019" name="Microbiome">
        <title>Annotated bacterial chromosomes from frame-shift-corrected long-read metagenomic data.</title>
        <authorList>
            <person name="Arumugam K."/>
            <person name="Bagci C."/>
            <person name="Bessarab I."/>
            <person name="Beier S."/>
            <person name="Buchfink B."/>
            <person name="Gorska A."/>
            <person name="Qiu G."/>
            <person name="Huson D.H."/>
            <person name="Williams R.B.H."/>
        </authorList>
    </citation>
    <scope>NUCLEOTIDE SEQUENCE [LARGE SCALE GENOMIC DNA]</scope>
    <source>
        <strain evidence="3">SSA1</strain>
    </source>
</reference>
<organism evidence="3 4">
    <name type="scientific">Candidatus Accumulibacter cognatus</name>
    <dbReference type="NCBI Taxonomy" id="2954383"/>
    <lineage>
        <taxon>Bacteria</taxon>
        <taxon>Pseudomonadati</taxon>
        <taxon>Pseudomonadota</taxon>
        <taxon>Betaproteobacteria</taxon>
        <taxon>Candidatus Accumulibacter</taxon>
    </lineage>
</organism>
<dbReference type="Proteomes" id="UP000509684">
    <property type="component" value="Chromosome"/>
</dbReference>
<sequence>MNLKSRPTRRFHLDKLAAALLLAYATPALTASTYWLGEPSDPIFGSDWNHGSNWTAGVPGAGDEALLVRAGTDPFVFYHDGVAPVALHTLQIGSDHMLYQLGGTLQSTYELVGVNCYSDCGSSGSGVGFHLQSAGSNVVNLDLRVGNDAGSSGTYHLSNGTLSVGRDVVAGTNYVDVIGSSTGVIIQEGGTHSVGRYLILGGWSGHDGTYTLAGGNLTVGLDTYVGPYGSGLYKQSGGTSTTVGDFHVGGSIDGRGEGTAIVAGGDLTVGKKLVVGHAGTGILDQSGGTIMAKNLDIGWDGGRGEATFRGGLLSVSGQITVGAGGGGTGSLVLAGGQINSGVMLVNKGSVVQQSLGNNNANYLSIGGEGATYNLLGGRLEGDRLDLRAYGVLNNTGGAHVVKDFLLIAVGASDGASSASVPVYRLSGAGSLQAAGNVEVGFSGGRGSFVQDGGSADIRSLSIGVFDGTGDYRLNDGNLTAGSVSVGYGGTGTFIQNGGSTSAFFLEVGNHNYGGKGSYSLGSGTLSVRAESQIGGSESGTFEHTGGLHTTGRLWVTGGQSGGTGTYNLSGSGTLSVTGKTVVGEDNWIDYVWHDDDTWDEVHHYAPATGIFKQTGGTHTTDRLETGHKGTYRLAGGVLNAGSIQNEGTLHLSGGTLNTPSIDNRGTMNVVIAGSQSLATALDNRGTVDVGGGGSLNFTGSVVNQTGGKVHLHNAGGSVFNSDVVNHGTWKLTDTTATFTGTFTNHGAYISDPSDTHVGKLVVGAAGYLVGGTGDRWFVGGDFENYSRQGDLWNTLDAYLAFVGGGDHTFLLAGEDRGAGGFADNFAWDTLFLGAGDILRLGDGNTDNHGTALYIDALLLEGNDLSLLSHLYGNGIDIYYDASDSRNAYLRGAAYALAGGGSLRAIGASPPPPTGVPEPSSLALLGLALAGLRLLRRRIHG</sequence>
<proteinExistence type="predicted"/>
<name>A0A7D5SD93_9PROT</name>
<evidence type="ECO:0000313" key="4">
    <source>
        <dbReference type="Proteomes" id="UP000509684"/>
    </source>
</evidence>
<dbReference type="NCBIfam" id="TIGR02595">
    <property type="entry name" value="PEP_CTERM"/>
    <property type="match status" value="1"/>
</dbReference>
<gene>
    <name evidence="3" type="ORF">HWD57_13770</name>
</gene>
<accession>A0A7D5SD93</accession>
<dbReference type="EMBL" id="CP058708">
    <property type="protein sequence ID" value="QLH50737.1"/>
    <property type="molecule type" value="Genomic_DNA"/>
</dbReference>
<feature type="chain" id="PRO_5027648808" evidence="1">
    <location>
        <begin position="31"/>
        <end position="940"/>
    </location>
</feature>
<dbReference type="AlphaFoldDB" id="A0A7D5SD93"/>
<dbReference type="Pfam" id="PF07589">
    <property type="entry name" value="PEP-CTERM"/>
    <property type="match status" value="1"/>
</dbReference>
<dbReference type="KEGG" id="acog:HWD57_13770"/>